<feature type="region of interest" description="Disordered" evidence="1">
    <location>
        <begin position="121"/>
        <end position="254"/>
    </location>
</feature>
<reference evidence="2 3" key="1">
    <citation type="submission" date="2018-09" db="EMBL/GenBank/DDBJ databases">
        <authorList>
            <person name="Tagini F."/>
        </authorList>
    </citation>
    <scope>NUCLEOTIDE SEQUENCE [LARGE SCALE GENOMIC DNA]</scope>
    <source>
        <strain evidence="2 3">MK136</strain>
    </source>
</reference>
<evidence type="ECO:0000313" key="3">
    <source>
        <dbReference type="Proteomes" id="UP000273307"/>
    </source>
</evidence>
<feature type="compositionally biased region" description="Basic and acidic residues" evidence="1">
    <location>
        <begin position="176"/>
        <end position="185"/>
    </location>
</feature>
<dbReference type="Proteomes" id="UP000273307">
    <property type="component" value="Unassembled WGS sequence"/>
</dbReference>
<evidence type="ECO:0000256" key="1">
    <source>
        <dbReference type="SAM" id="MobiDB-lite"/>
    </source>
</evidence>
<accession>A0A498Q3Q2</accession>
<evidence type="ECO:0000313" key="2">
    <source>
        <dbReference type="EMBL" id="VBA39951.1"/>
    </source>
</evidence>
<feature type="compositionally biased region" description="Basic and acidic residues" evidence="1">
    <location>
        <begin position="211"/>
        <end position="221"/>
    </location>
</feature>
<name>A0A498Q3Q2_9MYCO</name>
<organism evidence="2 3">
    <name type="scientific">Mycobacterium attenuatum</name>
    <dbReference type="NCBI Taxonomy" id="2341086"/>
    <lineage>
        <taxon>Bacteria</taxon>
        <taxon>Bacillati</taxon>
        <taxon>Actinomycetota</taxon>
        <taxon>Actinomycetes</taxon>
        <taxon>Mycobacteriales</taxon>
        <taxon>Mycobacteriaceae</taxon>
        <taxon>Mycobacterium</taxon>
    </lineage>
</organism>
<feature type="region of interest" description="Disordered" evidence="1">
    <location>
        <begin position="76"/>
        <end position="95"/>
    </location>
</feature>
<proteinExistence type="predicted"/>
<dbReference type="EMBL" id="UPHP01000083">
    <property type="protein sequence ID" value="VBA39951.1"/>
    <property type="molecule type" value="Genomic_DNA"/>
</dbReference>
<dbReference type="AlphaFoldDB" id="A0A498Q3Q2"/>
<keyword evidence="3" id="KW-1185">Reference proteome</keyword>
<protein>
    <submittedName>
        <fullName evidence="2">Uncharacterized protein</fullName>
    </submittedName>
</protein>
<sequence>MRGADVEHHPDGRSRDLGQRGDVAAMTGRHLQNQVVGVAAGAQHGPGMTQLVVEGSGRGDHLTQRFEHRGHQILGRGLARRAGDPDDDQSAGHQLRGHRLGQFRQRGQDGRARSVGVVLEHPGQRALVRAPLRRHHDGRDTDRPRGQHRRRPRRHCRRRMVMPVGTRARQGQKQSPRADRSRIELDGAGDAALRGIPRRDVGQGAADDVGDLGHGELDHGRVCPGPASSPAARAASASASSSRSSNGRTCPAPR</sequence>
<gene>
    <name evidence="2" type="ORF">LAUMK136_03246</name>
</gene>
<feature type="compositionally biased region" description="Low complexity" evidence="1">
    <location>
        <begin position="226"/>
        <end position="245"/>
    </location>
</feature>
<feature type="compositionally biased region" description="Basic residues" evidence="1">
    <location>
        <begin position="146"/>
        <end position="160"/>
    </location>
</feature>